<evidence type="ECO:0000313" key="11">
    <source>
        <dbReference type="EMBL" id="KAK4222961.1"/>
    </source>
</evidence>
<reference evidence="11" key="2">
    <citation type="submission" date="2023-05" db="EMBL/GenBank/DDBJ databases">
        <authorList>
            <consortium name="Lawrence Berkeley National Laboratory"/>
            <person name="Steindorff A."/>
            <person name="Hensen N."/>
            <person name="Bonometti L."/>
            <person name="Westerberg I."/>
            <person name="Brannstrom I.O."/>
            <person name="Guillou S."/>
            <person name="Cros-Aarteil S."/>
            <person name="Calhoun S."/>
            <person name="Haridas S."/>
            <person name="Kuo A."/>
            <person name="Mondo S."/>
            <person name="Pangilinan J."/>
            <person name="Riley R."/>
            <person name="Labutti K."/>
            <person name="Andreopoulos B."/>
            <person name="Lipzen A."/>
            <person name="Chen C."/>
            <person name="Yanf M."/>
            <person name="Daum C."/>
            <person name="Ng V."/>
            <person name="Clum A."/>
            <person name="Ohm R."/>
            <person name="Martin F."/>
            <person name="Silar P."/>
            <person name="Natvig D."/>
            <person name="Lalanne C."/>
            <person name="Gautier V."/>
            <person name="Ament-Velasquez S.L."/>
            <person name="Kruys A."/>
            <person name="Hutchinson M.I."/>
            <person name="Powell A.J."/>
            <person name="Barry K."/>
            <person name="Miller A.N."/>
            <person name="Grigoriev I.V."/>
            <person name="Debuchy R."/>
            <person name="Gladieux P."/>
            <person name="Thoren M.H."/>
            <person name="Johannesson H."/>
        </authorList>
    </citation>
    <scope>NUCLEOTIDE SEQUENCE</scope>
    <source>
        <strain evidence="11">CBS 990.96</strain>
    </source>
</reference>
<dbReference type="Proteomes" id="UP001301958">
    <property type="component" value="Unassembled WGS sequence"/>
</dbReference>
<feature type="transmembrane region" description="Helical" evidence="8">
    <location>
        <begin position="154"/>
        <end position="176"/>
    </location>
</feature>
<accession>A0AAN6YRV4</accession>
<dbReference type="CDD" id="cd08760">
    <property type="entry name" value="Cyt_b561_FRRS1_like"/>
    <property type="match status" value="1"/>
</dbReference>
<feature type="transmembrane region" description="Helical" evidence="8">
    <location>
        <begin position="107"/>
        <end position="134"/>
    </location>
</feature>
<evidence type="ECO:0000256" key="3">
    <source>
        <dbReference type="ARBA" id="ARBA00022692"/>
    </source>
</evidence>
<organism evidence="11 12">
    <name type="scientific">Podospora fimiseda</name>
    <dbReference type="NCBI Taxonomy" id="252190"/>
    <lineage>
        <taxon>Eukaryota</taxon>
        <taxon>Fungi</taxon>
        <taxon>Dikarya</taxon>
        <taxon>Ascomycota</taxon>
        <taxon>Pezizomycotina</taxon>
        <taxon>Sordariomycetes</taxon>
        <taxon>Sordariomycetidae</taxon>
        <taxon>Sordariales</taxon>
        <taxon>Podosporaceae</taxon>
        <taxon>Podospora</taxon>
    </lineage>
</organism>
<evidence type="ECO:0000256" key="2">
    <source>
        <dbReference type="ARBA" id="ARBA00022448"/>
    </source>
</evidence>
<dbReference type="GO" id="GO:0016020">
    <property type="term" value="C:membrane"/>
    <property type="evidence" value="ECO:0007669"/>
    <property type="project" value="UniProtKB-SubCell"/>
</dbReference>
<keyword evidence="2" id="KW-0813">Transport</keyword>
<evidence type="ECO:0000256" key="4">
    <source>
        <dbReference type="ARBA" id="ARBA00022982"/>
    </source>
</evidence>
<feature type="domain" description="Cytochrome b561" evidence="10">
    <location>
        <begin position="44"/>
        <end position="249"/>
    </location>
</feature>
<dbReference type="InterPro" id="IPR006593">
    <property type="entry name" value="Cyt_b561/ferric_Rdtase_TM"/>
</dbReference>
<reference evidence="11" key="1">
    <citation type="journal article" date="2023" name="Mol. Phylogenet. Evol.">
        <title>Genome-scale phylogeny and comparative genomics of the fungal order Sordariales.</title>
        <authorList>
            <person name="Hensen N."/>
            <person name="Bonometti L."/>
            <person name="Westerberg I."/>
            <person name="Brannstrom I.O."/>
            <person name="Guillou S."/>
            <person name="Cros-Aarteil S."/>
            <person name="Calhoun S."/>
            <person name="Haridas S."/>
            <person name="Kuo A."/>
            <person name="Mondo S."/>
            <person name="Pangilinan J."/>
            <person name="Riley R."/>
            <person name="LaButti K."/>
            <person name="Andreopoulos B."/>
            <person name="Lipzen A."/>
            <person name="Chen C."/>
            <person name="Yan M."/>
            <person name="Daum C."/>
            <person name="Ng V."/>
            <person name="Clum A."/>
            <person name="Steindorff A."/>
            <person name="Ohm R.A."/>
            <person name="Martin F."/>
            <person name="Silar P."/>
            <person name="Natvig D.O."/>
            <person name="Lalanne C."/>
            <person name="Gautier V."/>
            <person name="Ament-Velasquez S.L."/>
            <person name="Kruys A."/>
            <person name="Hutchinson M.I."/>
            <person name="Powell A.J."/>
            <person name="Barry K."/>
            <person name="Miller A.N."/>
            <person name="Grigoriev I.V."/>
            <person name="Debuchy R."/>
            <person name="Gladieux P."/>
            <person name="Hiltunen Thoren M."/>
            <person name="Johannesson H."/>
        </authorList>
    </citation>
    <scope>NUCLEOTIDE SEQUENCE</scope>
    <source>
        <strain evidence="11">CBS 990.96</strain>
    </source>
</reference>
<evidence type="ECO:0000256" key="6">
    <source>
        <dbReference type="ARBA" id="ARBA00023136"/>
    </source>
</evidence>
<dbReference type="PROSITE" id="PS50939">
    <property type="entry name" value="CYTOCHROME_B561"/>
    <property type="match status" value="1"/>
</dbReference>
<evidence type="ECO:0000259" key="10">
    <source>
        <dbReference type="PROSITE" id="PS50939"/>
    </source>
</evidence>
<proteinExistence type="predicted"/>
<name>A0AAN6YRV4_9PEZI</name>
<evidence type="ECO:0000256" key="7">
    <source>
        <dbReference type="SAM" id="MobiDB-lite"/>
    </source>
</evidence>
<dbReference type="EMBL" id="MU865446">
    <property type="protein sequence ID" value="KAK4222961.1"/>
    <property type="molecule type" value="Genomic_DNA"/>
</dbReference>
<keyword evidence="4" id="KW-0249">Electron transport</keyword>
<feature type="transmembrane region" description="Helical" evidence="8">
    <location>
        <begin position="79"/>
        <end position="100"/>
    </location>
</feature>
<keyword evidence="12" id="KW-1185">Reference proteome</keyword>
<evidence type="ECO:0000256" key="5">
    <source>
        <dbReference type="ARBA" id="ARBA00022989"/>
    </source>
</evidence>
<feature type="region of interest" description="Disordered" evidence="7">
    <location>
        <begin position="41"/>
        <end position="60"/>
    </location>
</feature>
<dbReference type="AlphaFoldDB" id="A0AAN6YRV4"/>
<dbReference type="PANTHER" id="PTHR47797">
    <property type="entry name" value="DEHYDROGENASE, PUTATIVE (AFU_ORTHOLOGUE AFUA_8G05805)-RELATED"/>
    <property type="match status" value="1"/>
</dbReference>
<evidence type="ECO:0000256" key="1">
    <source>
        <dbReference type="ARBA" id="ARBA00004370"/>
    </source>
</evidence>
<evidence type="ECO:0000256" key="8">
    <source>
        <dbReference type="SAM" id="Phobius"/>
    </source>
</evidence>
<gene>
    <name evidence="11" type="ORF">QBC38DRAFT_518047</name>
</gene>
<keyword evidence="5 8" id="KW-1133">Transmembrane helix</keyword>
<feature type="transmembrane region" description="Helical" evidence="8">
    <location>
        <begin position="188"/>
        <end position="212"/>
    </location>
</feature>
<protein>
    <recommendedName>
        <fullName evidence="10">Cytochrome b561 domain-containing protein</fullName>
    </recommendedName>
</protein>
<feature type="transmembrane region" description="Helical" evidence="8">
    <location>
        <begin position="224"/>
        <end position="244"/>
    </location>
</feature>
<comment type="subcellular location">
    <subcellularLocation>
        <location evidence="1">Membrane</location>
    </subcellularLocation>
</comment>
<feature type="chain" id="PRO_5042967198" description="Cytochrome b561 domain-containing protein" evidence="9">
    <location>
        <begin position="25"/>
        <end position="275"/>
    </location>
</feature>
<sequence>MPLKPHLMLSNFITLTCLTTIILARGPGAGGGGGYNSGSNSGNYYNPNNPDDRNGNSENNSGLRGAPGFDVASASHYRYVHGILAALAMVLLFPIGSILLRVLPGKIGLYAHAVFQCLALCIYIAAVGLGIYLVSVVRIPGRSVTLLSNPNINYHPIIGLVLFGLFLIQPVLGVLHHLRFRKIQKRQIWSWLHLFNGRVGVTIGIINGALGLNLSNNASGYRKRVYYIVAAVVWVLWMVVAIVAELKRFRRRREEERKRGVKDLGAVVGGGMQYK</sequence>
<keyword evidence="3 8" id="KW-0812">Transmembrane</keyword>
<evidence type="ECO:0000313" key="12">
    <source>
        <dbReference type="Proteomes" id="UP001301958"/>
    </source>
</evidence>
<dbReference type="PANTHER" id="PTHR47797:SF1">
    <property type="entry name" value="CYTOCHROME B561 DOMAIN-CONTAINING PROTEIN-RELATED"/>
    <property type="match status" value="1"/>
</dbReference>
<keyword evidence="6 8" id="KW-0472">Membrane</keyword>
<evidence type="ECO:0000256" key="9">
    <source>
        <dbReference type="SAM" id="SignalP"/>
    </source>
</evidence>
<keyword evidence="9" id="KW-0732">Signal</keyword>
<dbReference type="SMART" id="SM00665">
    <property type="entry name" value="B561"/>
    <property type="match status" value="1"/>
</dbReference>
<feature type="signal peptide" evidence="9">
    <location>
        <begin position="1"/>
        <end position="24"/>
    </location>
</feature>
<comment type="caution">
    <text evidence="11">The sequence shown here is derived from an EMBL/GenBank/DDBJ whole genome shotgun (WGS) entry which is preliminary data.</text>
</comment>
<dbReference type="Gene3D" id="1.20.120.1770">
    <property type="match status" value="1"/>
</dbReference>